<comment type="caution">
    <text evidence="1">The sequence shown here is derived from an EMBL/GenBank/DDBJ whole genome shotgun (WGS) entry which is preliminary data.</text>
</comment>
<gene>
    <name evidence="1" type="ORF">Mrose_01357</name>
</gene>
<organism evidence="1 2">
    <name type="scientific">Calidithermus roseus</name>
    <dbReference type="NCBI Taxonomy" id="1644118"/>
    <lineage>
        <taxon>Bacteria</taxon>
        <taxon>Thermotogati</taxon>
        <taxon>Deinococcota</taxon>
        <taxon>Deinococci</taxon>
        <taxon>Thermales</taxon>
        <taxon>Thermaceae</taxon>
        <taxon>Calidithermus</taxon>
    </lineage>
</organism>
<dbReference type="AlphaFoldDB" id="A0A399ETS4"/>
<dbReference type="EMBL" id="QWLA01000020">
    <property type="protein sequence ID" value="RIH87378.1"/>
    <property type="molecule type" value="Genomic_DNA"/>
</dbReference>
<dbReference type="RefSeq" id="WP_119276761.1">
    <property type="nucleotide sequence ID" value="NZ_QWLA01000020.1"/>
</dbReference>
<protein>
    <submittedName>
        <fullName evidence="1">Uncharacterized protein</fullName>
    </submittedName>
</protein>
<evidence type="ECO:0000313" key="2">
    <source>
        <dbReference type="Proteomes" id="UP000265341"/>
    </source>
</evidence>
<dbReference type="Proteomes" id="UP000265341">
    <property type="component" value="Unassembled WGS sequence"/>
</dbReference>
<proteinExistence type="predicted"/>
<keyword evidence="2" id="KW-1185">Reference proteome</keyword>
<evidence type="ECO:0000313" key="1">
    <source>
        <dbReference type="EMBL" id="RIH87378.1"/>
    </source>
</evidence>
<name>A0A399ETS4_9DEIN</name>
<accession>A0A399ETS4</accession>
<reference evidence="1 2" key="1">
    <citation type="submission" date="2018-08" db="EMBL/GenBank/DDBJ databases">
        <title>Meiothermus roseus NBRC 110900 genome sequencing project.</title>
        <authorList>
            <person name="Da Costa M.S."/>
            <person name="Albuquerque L."/>
            <person name="Raposo P."/>
            <person name="Froufe H.J.C."/>
            <person name="Barroso C.S."/>
            <person name="Egas C."/>
        </authorList>
    </citation>
    <scope>NUCLEOTIDE SEQUENCE [LARGE SCALE GENOMIC DNA]</scope>
    <source>
        <strain evidence="1 2">NBRC 110900</strain>
    </source>
</reference>
<sequence>MSFEFHTAFAISQQKFEAYRREAEIARSIRAARAHVGFRSHIARVFRQMADRIEPKAPAPVR</sequence>